<dbReference type="Proteomes" id="UP001060261">
    <property type="component" value="Chromosome"/>
</dbReference>
<accession>A0ABY5YLY0</accession>
<evidence type="ECO:0000313" key="2">
    <source>
        <dbReference type="Proteomes" id="UP001060261"/>
    </source>
</evidence>
<organism evidence="1 2">
    <name type="scientific">Deinococcus rubellus</name>
    <dbReference type="NCBI Taxonomy" id="1889240"/>
    <lineage>
        <taxon>Bacteria</taxon>
        <taxon>Thermotogati</taxon>
        <taxon>Deinococcota</taxon>
        <taxon>Deinococci</taxon>
        <taxon>Deinococcales</taxon>
        <taxon>Deinococcaceae</taxon>
        <taxon>Deinococcus</taxon>
    </lineage>
</organism>
<dbReference type="EMBL" id="CP104213">
    <property type="protein sequence ID" value="UWX64778.1"/>
    <property type="molecule type" value="Genomic_DNA"/>
</dbReference>
<name>A0ABY5YLY0_9DEIO</name>
<dbReference type="RefSeq" id="WP_260561039.1">
    <property type="nucleotide sequence ID" value="NZ_BAABEC010000009.1"/>
</dbReference>
<evidence type="ECO:0000313" key="1">
    <source>
        <dbReference type="EMBL" id="UWX64778.1"/>
    </source>
</evidence>
<gene>
    <name evidence="1" type="ORF">N0D28_03705</name>
</gene>
<sequence length="133" mass="15216">MTMTDQPSPEVMSLARRLMDHPNALKGIHNTEARVQEQREAARTKTVHVCPYCGTEGVPIRVGEYQFTRRRDDCCQQAIFDAAKVALYYSTDENNPEDASLQQARFFAVLKAQLTDLNLRRELATHEYRRAGD</sequence>
<keyword evidence="2" id="KW-1185">Reference proteome</keyword>
<protein>
    <submittedName>
        <fullName evidence="1">Uncharacterized protein</fullName>
    </submittedName>
</protein>
<proteinExistence type="predicted"/>
<reference evidence="1" key="1">
    <citation type="submission" date="2022-09" db="EMBL/GenBank/DDBJ databases">
        <title>genome sequence of Deinococcus rubellus.</title>
        <authorList>
            <person name="Srinivasan S."/>
        </authorList>
    </citation>
    <scope>NUCLEOTIDE SEQUENCE</scope>
    <source>
        <strain evidence="1">Ant6</strain>
    </source>
</reference>